<comment type="caution">
    <text evidence="2">The sequence shown here is derived from an EMBL/GenBank/DDBJ whole genome shotgun (WGS) entry which is preliminary data.</text>
</comment>
<name>A0A6L6U5S8_9FLAO</name>
<gene>
    <name evidence="2" type="ORF">GN138_03765</name>
</gene>
<dbReference type="RefSeq" id="WP_157362256.1">
    <property type="nucleotide sequence ID" value="NZ_WOWS01000001.1"/>
</dbReference>
<accession>A0A6L6U5S8</accession>
<keyword evidence="3" id="KW-1185">Reference proteome</keyword>
<sequence length="183" mass="21100">MKNPSTTILESKLKRHKISYVSEYGTIIIGKSKTDYTIVLGLIIFPLIAAICITTFLIWDNFDFLGANRGKIIAGILFLAGTAYFNFSRIQNKKKSNNNLKTLLPKVIKIKNEFGENTFDSNNIKTFIYNVKEINDELYVGTLNLVDTKDRIHQILGFDDENEKYVLNDLKWFSEYLTKHTEM</sequence>
<feature type="transmembrane region" description="Helical" evidence="1">
    <location>
        <begin position="36"/>
        <end position="59"/>
    </location>
</feature>
<keyword evidence="1" id="KW-0812">Transmembrane</keyword>
<dbReference type="Proteomes" id="UP000478208">
    <property type="component" value="Unassembled WGS sequence"/>
</dbReference>
<keyword evidence="1" id="KW-1133">Transmembrane helix</keyword>
<keyword evidence="1" id="KW-0472">Membrane</keyword>
<dbReference type="AlphaFoldDB" id="A0A6L6U5S8"/>
<protein>
    <submittedName>
        <fullName evidence="2">Uncharacterized protein</fullName>
    </submittedName>
</protein>
<proteinExistence type="predicted"/>
<evidence type="ECO:0000313" key="3">
    <source>
        <dbReference type="Proteomes" id="UP000478208"/>
    </source>
</evidence>
<feature type="transmembrane region" description="Helical" evidence="1">
    <location>
        <begin position="71"/>
        <end position="87"/>
    </location>
</feature>
<organism evidence="2 3">
    <name type="scientific">Winogradskyella endarachnes</name>
    <dbReference type="NCBI Taxonomy" id="2681965"/>
    <lineage>
        <taxon>Bacteria</taxon>
        <taxon>Pseudomonadati</taxon>
        <taxon>Bacteroidota</taxon>
        <taxon>Flavobacteriia</taxon>
        <taxon>Flavobacteriales</taxon>
        <taxon>Flavobacteriaceae</taxon>
        <taxon>Winogradskyella</taxon>
    </lineage>
</organism>
<evidence type="ECO:0000313" key="2">
    <source>
        <dbReference type="EMBL" id="MUU77551.1"/>
    </source>
</evidence>
<dbReference type="EMBL" id="WOWS01000001">
    <property type="protein sequence ID" value="MUU77551.1"/>
    <property type="molecule type" value="Genomic_DNA"/>
</dbReference>
<reference evidence="2 3" key="1">
    <citation type="submission" date="2019-12" db="EMBL/GenBank/DDBJ databases">
        <authorList>
            <person name="Li J."/>
        </authorList>
    </citation>
    <scope>NUCLEOTIDE SEQUENCE [LARGE SCALE GENOMIC DNA]</scope>
    <source>
        <strain evidence="2 3">HL2-2</strain>
    </source>
</reference>
<evidence type="ECO:0000256" key="1">
    <source>
        <dbReference type="SAM" id="Phobius"/>
    </source>
</evidence>